<name>A0A1Y0VQQ0_PEDPE</name>
<feature type="domain" description="ABC-type glycine betaine transport system substrate-binding" evidence="1">
    <location>
        <begin position="2"/>
        <end position="71"/>
    </location>
</feature>
<gene>
    <name evidence="2" type="ORF">S100892_01957</name>
</gene>
<proteinExistence type="predicted"/>
<reference evidence="2 3" key="1">
    <citation type="submission" date="2017-05" db="EMBL/GenBank/DDBJ databases">
        <title>Genome sequence of Pediococcus pentosaceus strain SRCM100892.</title>
        <authorList>
            <person name="Cho S.H."/>
        </authorList>
    </citation>
    <scope>NUCLEOTIDE SEQUENCE [LARGE SCALE GENOMIC DNA]</scope>
    <source>
        <strain evidence="2 3">SRCM100892</strain>
    </source>
</reference>
<sequence>MNLTTLKDDQHVFPPYQGAPLMKTSFANKHPQVVKALNRLAGKISESEMQEMNYEVNVQKKLADVVAHQYLVKKGLLKGDGK</sequence>
<dbReference type="AlphaFoldDB" id="A0A1Y0VQQ0"/>
<evidence type="ECO:0000259" key="1">
    <source>
        <dbReference type="Pfam" id="PF04069"/>
    </source>
</evidence>
<dbReference type="Pfam" id="PF04069">
    <property type="entry name" value="OpuAC"/>
    <property type="match status" value="1"/>
</dbReference>
<dbReference type="Gene3D" id="3.40.190.120">
    <property type="entry name" value="Osmoprotection protein (prox), domain 2"/>
    <property type="match status" value="1"/>
</dbReference>
<dbReference type="SUPFAM" id="SSF53850">
    <property type="entry name" value="Periplasmic binding protein-like II"/>
    <property type="match status" value="1"/>
</dbReference>
<accession>A0A1Y0VQQ0</accession>
<dbReference type="GO" id="GO:0043190">
    <property type="term" value="C:ATP-binding cassette (ABC) transporter complex"/>
    <property type="evidence" value="ECO:0007669"/>
    <property type="project" value="InterPro"/>
</dbReference>
<protein>
    <submittedName>
        <fullName evidence="2">Choline-binding protein</fullName>
    </submittedName>
</protein>
<dbReference type="EMBL" id="CP021474">
    <property type="protein sequence ID" value="ARW20500.1"/>
    <property type="molecule type" value="Genomic_DNA"/>
</dbReference>
<evidence type="ECO:0000313" key="2">
    <source>
        <dbReference type="EMBL" id="ARW20500.1"/>
    </source>
</evidence>
<evidence type="ECO:0000313" key="3">
    <source>
        <dbReference type="Proteomes" id="UP000196118"/>
    </source>
</evidence>
<organism evidence="2 3">
    <name type="scientific">Pediococcus pentosaceus</name>
    <dbReference type="NCBI Taxonomy" id="1255"/>
    <lineage>
        <taxon>Bacteria</taxon>
        <taxon>Bacillati</taxon>
        <taxon>Bacillota</taxon>
        <taxon>Bacilli</taxon>
        <taxon>Lactobacillales</taxon>
        <taxon>Lactobacillaceae</taxon>
        <taxon>Pediococcus</taxon>
    </lineage>
</organism>
<dbReference type="Proteomes" id="UP000196118">
    <property type="component" value="Chromosome"/>
</dbReference>
<dbReference type="InterPro" id="IPR007210">
    <property type="entry name" value="ABC_Gly_betaine_transp_sub-bd"/>
</dbReference>
<dbReference type="Gene3D" id="3.40.190.10">
    <property type="entry name" value="Periplasmic binding protein-like II"/>
    <property type="match status" value="1"/>
</dbReference>
<dbReference type="GO" id="GO:0022857">
    <property type="term" value="F:transmembrane transporter activity"/>
    <property type="evidence" value="ECO:0007669"/>
    <property type="project" value="InterPro"/>
</dbReference>